<evidence type="ECO:0000256" key="1">
    <source>
        <dbReference type="ARBA" id="ARBA00023157"/>
    </source>
</evidence>
<dbReference type="InterPro" id="IPR018114">
    <property type="entry name" value="TRYPSIN_HIS"/>
</dbReference>
<dbReference type="FunFam" id="2.40.10.10:FF:000068">
    <property type="entry name" value="transmembrane protease serine 2"/>
    <property type="match status" value="1"/>
</dbReference>
<gene>
    <name evidence="3" type="ORF">B7P43_G11933</name>
</gene>
<dbReference type="SUPFAM" id="SSF50494">
    <property type="entry name" value="Trypsin-like serine proteases"/>
    <property type="match status" value="1"/>
</dbReference>
<dbReference type="CDD" id="cd00190">
    <property type="entry name" value="Tryp_SPc"/>
    <property type="match status" value="1"/>
</dbReference>
<dbReference type="InterPro" id="IPR043504">
    <property type="entry name" value="Peptidase_S1_PA_chymotrypsin"/>
</dbReference>
<dbReference type="PRINTS" id="PR00722">
    <property type="entry name" value="CHYMOTRYPSIN"/>
</dbReference>
<dbReference type="PANTHER" id="PTHR24260">
    <property type="match status" value="1"/>
</dbReference>
<dbReference type="InterPro" id="IPR001254">
    <property type="entry name" value="Trypsin_dom"/>
</dbReference>
<dbReference type="EMBL" id="NEVH01006580">
    <property type="protein sequence ID" value="PNF37565.1"/>
    <property type="molecule type" value="Genomic_DNA"/>
</dbReference>
<sequence length="300" mass="33121">MAVLQAETDLRKGKPRYVVMSMQRNLTATELGNMVRQVVFRPEESMIKNSSRLQTVLPLNVRLQNHALRFNSGAIAYRGQFPWQAAIVIDDSSFCGGALISNYWVLTAAHCRGNTYYVRLGANRLDIQEYGSLDVTGRYMETYPGYNPTLLLNDIAVIRLSQCVQFTSYIAPARLPNRLQQSETFAGETLRVSGWGIISDSGSGVSPDLAYSDIIGITNYDCTRFYGKAITPSKLCATAFNDDTTCHGDAGGPLVFFDRGGYYILVGIVSFGSKSGCQFGNPVAFSRVTSFLTWIKPYAI</sequence>
<dbReference type="InterPro" id="IPR009003">
    <property type="entry name" value="Peptidase_S1_PA"/>
</dbReference>
<protein>
    <recommendedName>
        <fullName evidence="2">Peptidase S1 domain-containing protein</fullName>
    </recommendedName>
</protein>
<dbReference type="Pfam" id="PF00089">
    <property type="entry name" value="Trypsin"/>
    <property type="match status" value="1"/>
</dbReference>
<dbReference type="STRING" id="105785.A0A2J7R9Q5"/>
<dbReference type="PANTHER" id="PTHR24260:SF136">
    <property type="entry name" value="GH08193P-RELATED"/>
    <property type="match status" value="1"/>
</dbReference>
<evidence type="ECO:0000259" key="2">
    <source>
        <dbReference type="PROSITE" id="PS50240"/>
    </source>
</evidence>
<dbReference type="AlphaFoldDB" id="A0A2J7R9Q5"/>
<feature type="domain" description="Peptidase S1" evidence="2">
    <location>
        <begin position="70"/>
        <end position="300"/>
    </location>
</feature>
<dbReference type="Gene3D" id="2.40.10.10">
    <property type="entry name" value="Trypsin-like serine proteases"/>
    <property type="match status" value="2"/>
</dbReference>
<evidence type="ECO:0000313" key="4">
    <source>
        <dbReference type="Proteomes" id="UP000235965"/>
    </source>
</evidence>
<evidence type="ECO:0000313" key="3">
    <source>
        <dbReference type="EMBL" id="PNF37565.1"/>
    </source>
</evidence>
<accession>A0A2J7R9Q5</accession>
<dbReference type="PROSITE" id="PS50240">
    <property type="entry name" value="TRYPSIN_DOM"/>
    <property type="match status" value="1"/>
</dbReference>
<dbReference type="PROSITE" id="PS00134">
    <property type="entry name" value="TRYPSIN_HIS"/>
    <property type="match status" value="1"/>
</dbReference>
<comment type="caution">
    <text evidence="3">The sequence shown here is derived from an EMBL/GenBank/DDBJ whole genome shotgun (WGS) entry which is preliminary data.</text>
</comment>
<keyword evidence="4" id="KW-1185">Reference proteome</keyword>
<dbReference type="GO" id="GO:0006508">
    <property type="term" value="P:proteolysis"/>
    <property type="evidence" value="ECO:0007669"/>
    <property type="project" value="InterPro"/>
</dbReference>
<dbReference type="InterPro" id="IPR051333">
    <property type="entry name" value="CLIP_Serine_Protease"/>
</dbReference>
<dbReference type="OrthoDB" id="5597713at2759"/>
<dbReference type="GO" id="GO:0004252">
    <property type="term" value="F:serine-type endopeptidase activity"/>
    <property type="evidence" value="ECO:0007669"/>
    <property type="project" value="InterPro"/>
</dbReference>
<proteinExistence type="predicted"/>
<keyword evidence="1" id="KW-1015">Disulfide bond</keyword>
<name>A0A2J7R9Q5_9NEOP</name>
<dbReference type="InterPro" id="IPR001314">
    <property type="entry name" value="Peptidase_S1A"/>
</dbReference>
<dbReference type="InParanoid" id="A0A2J7R9Q5"/>
<reference evidence="3 4" key="1">
    <citation type="submission" date="2017-12" db="EMBL/GenBank/DDBJ databases">
        <title>Hemimetabolous genomes reveal molecular basis of termite eusociality.</title>
        <authorList>
            <person name="Harrison M.C."/>
            <person name="Jongepier E."/>
            <person name="Robertson H.M."/>
            <person name="Arning N."/>
            <person name="Bitard-Feildel T."/>
            <person name="Chao H."/>
            <person name="Childers C.P."/>
            <person name="Dinh H."/>
            <person name="Doddapaneni H."/>
            <person name="Dugan S."/>
            <person name="Gowin J."/>
            <person name="Greiner C."/>
            <person name="Han Y."/>
            <person name="Hu H."/>
            <person name="Hughes D.S.T."/>
            <person name="Huylmans A.-K."/>
            <person name="Kemena C."/>
            <person name="Kremer L.P.M."/>
            <person name="Lee S.L."/>
            <person name="Lopez-Ezquerra A."/>
            <person name="Mallet L."/>
            <person name="Monroy-Kuhn J.M."/>
            <person name="Moser A."/>
            <person name="Murali S.C."/>
            <person name="Muzny D.M."/>
            <person name="Otani S."/>
            <person name="Piulachs M.-D."/>
            <person name="Poelchau M."/>
            <person name="Qu J."/>
            <person name="Schaub F."/>
            <person name="Wada-Katsumata A."/>
            <person name="Worley K.C."/>
            <person name="Xie Q."/>
            <person name="Ylla G."/>
            <person name="Poulsen M."/>
            <person name="Gibbs R.A."/>
            <person name="Schal C."/>
            <person name="Richards S."/>
            <person name="Belles X."/>
            <person name="Korb J."/>
            <person name="Bornberg-Bauer E."/>
        </authorList>
    </citation>
    <scope>NUCLEOTIDE SEQUENCE [LARGE SCALE GENOMIC DNA]</scope>
    <source>
        <tissue evidence="3">Whole body</tissue>
    </source>
</reference>
<dbReference type="Proteomes" id="UP000235965">
    <property type="component" value="Unassembled WGS sequence"/>
</dbReference>
<organism evidence="3 4">
    <name type="scientific">Cryptotermes secundus</name>
    <dbReference type="NCBI Taxonomy" id="105785"/>
    <lineage>
        <taxon>Eukaryota</taxon>
        <taxon>Metazoa</taxon>
        <taxon>Ecdysozoa</taxon>
        <taxon>Arthropoda</taxon>
        <taxon>Hexapoda</taxon>
        <taxon>Insecta</taxon>
        <taxon>Pterygota</taxon>
        <taxon>Neoptera</taxon>
        <taxon>Polyneoptera</taxon>
        <taxon>Dictyoptera</taxon>
        <taxon>Blattodea</taxon>
        <taxon>Blattoidea</taxon>
        <taxon>Termitoidae</taxon>
        <taxon>Kalotermitidae</taxon>
        <taxon>Cryptotermitinae</taxon>
        <taxon>Cryptotermes</taxon>
    </lineage>
</organism>
<dbReference type="SMART" id="SM00020">
    <property type="entry name" value="Tryp_SPc"/>
    <property type="match status" value="1"/>
</dbReference>